<reference evidence="1 2" key="1">
    <citation type="submission" date="2019-05" db="EMBL/GenBank/DDBJ databases">
        <title>Emergence of the Ug99 lineage of the wheat stem rust pathogen through somatic hybridization.</title>
        <authorList>
            <person name="Li F."/>
            <person name="Upadhyaya N.M."/>
            <person name="Sperschneider J."/>
            <person name="Matny O."/>
            <person name="Nguyen-Phuc H."/>
            <person name="Mago R."/>
            <person name="Raley C."/>
            <person name="Miller M.E."/>
            <person name="Silverstein K.A.T."/>
            <person name="Henningsen E."/>
            <person name="Hirsch C.D."/>
            <person name="Visser B."/>
            <person name="Pretorius Z.A."/>
            <person name="Steffenson B.J."/>
            <person name="Schwessinger B."/>
            <person name="Dodds P.N."/>
            <person name="Figueroa M."/>
        </authorList>
    </citation>
    <scope>NUCLEOTIDE SEQUENCE [LARGE SCALE GENOMIC DNA]</scope>
    <source>
        <strain evidence="1 2">Ug99</strain>
    </source>
</reference>
<sequence length="62" mass="6635">MSSSRSSHGADFLSGKQLLVCRLRGILPRQGGRTRPACPVPFPGNKGQWAMLAEGFCSPATF</sequence>
<evidence type="ECO:0000313" key="1">
    <source>
        <dbReference type="EMBL" id="KAA1137562.1"/>
    </source>
</evidence>
<name>A0A5B0SI57_PUCGR</name>
<organism evidence="1 2">
    <name type="scientific">Puccinia graminis f. sp. tritici</name>
    <dbReference type="NCBI Taxonomy" id="56615"/>
    <lineage>
        <taxon>Eukaryota</taxon>
        <taxon>Fungi</taxon>
        <taxon>Dikarya</taxon>
        <taxon>Basidiomycota</taxon>
        <taxon>Pucciniomycotina</taxon>
        <taxon>Pucciniomycetes</taxon>
        <taxon>Pucciniales</taxon>
        <taxon>Pucciniaceae</taxon>
        <taxon>Puccinia</taxon>
    </lineage>
</organism>
<gene>
    <name evidence="1" type="ORF">PGTUg99_020387</name>
</gene>
<evidence type="ECO:0000313" key="2">
    <source>
        <dbReference type="Proteomes" id="UP000325313"/>
    </source>
</evidence>
<dbReference type="EMBL" id="VDEP01000007">
    <property type="protein sequence ID" value="KAA1137562.1"/>
    <property type="molecule type" value="Genomic_DNA"/>
</dbReference>
<accession>A0A5B0SI57</accession>
<dbReference type="Proteomes" id="UP000325313">
    <property type="component" value="Unassembled WGS sequence"/>
</dbReference>
<comment type="caution">
    <text evidence="1">The sequence shown here is derived from an EMBL/GenBank/DDBJ whole genome shotgun (WGS) entry which is preliminary data.</text>
</comment>
<dbReference type="AlphaFoldDB" id="A0A5B0SI57"/>
<protein>
    <submittedName>
        <fullName evidence="1">Uncharacterized protein</fullName>
    </submittedName>
</protein>
<proteinExistence type="predicted"/>